<gene>
    <name evidence="2" type="ORF">SASPL_149831</name>
</gene>
<reference evidence="2" key="2">
    <citation type="submission" date="2020-08" db="EMBL/GenBank/DDBJ databases">
        <title>Plant Genome Project.</title>
        <authorList>
            <person name="Zhang R.-G."/>
        </authorList>
    </citation>
    <scope>NUCLEOTIDE SEQUENCE</scope>
    <source>
        <strain evidence="2">Huo1</strain>
        <tissue evidence="2">Leaf</tissue>
    </source>
</reference>
<sequence length="108" mass="11880">MVDTRSAGAAKDDGKANATIPHASDEKATGNDEPKQGTVVVNVDAAKLQEREVTPLQTFLALTQRLALKLQSLLHSCGNSTTLSLRDDDFWWVNIYFLGCLYPIKVLY</sequence>
<comment type="caution">
    <text evidence="2">The sequence shown here is derived from an EMBL/GenBank/DDBJ whole genome shotgun (WGS) entry which is preliminary data.</text>
</comment>
<feature type="compositionally biased region" description="Basic and acidic residues" evidence="1">
    <location>
        <begin position="23"/>
        <end position="35"/>
    </location>
</feature>
<feature type="region of interest" description="Disordered" evidence="1">
    <location>
        <begin position="1"/>
        <end position="36"/>
    </location>
</feature>
<name>A0A8X8Z1G7_SALSN</name>
<evidence type="ECO:0000256" key="1">
    <source>
        <dbReference type="SAM" id="MobiDB-lite"/>
    </source>
</evidence>
<protein>
    <submittedName>
        <fullName evidence="2">Uncharacterized protein</fullName>
    </submittedName>
</protein>
<accession>A0A8X8Z1G7</accession>
<dbReference type="AlphaFoldDB" id="A0A8X8Z1G7"/>
<organism evidence="2">
    <name type="scientific">Salvia splendens</name>
    <name type="common">Scarlet sage</name>
    <dbReference type="NCBI Taxonomy" id="180675"/>
    <lineage>
        <taxon>Eukaryota</taxon>
        <taxon>Viridiplantae</taxon>
        <taxon>Streptophyta</taxon>
        <taxon>Embryophyta</taxon>
        <taxon>Tracheophyta</taxon>
        <taxon>Spermatophyta</taxon>
        <taxon>Magnoliopsida</taxon>
        <taxon>eudicotyledons</taxon>
        <taxon>Gunneridae</taxon>
        <taxon>Pentapetalae</taxon>
        <taxon>asterids</taxon>
        <taxon>lamiids</taxon>
        <taxon>Lamiales</taxon>
        <taxon>Lamiaceae</taxon>
        <taxon>Nepetoideae</taxon>
        <taxon>Mentheae</taxon>
        <taxon>Salviinae</taxon>
        <taxon>Salvia</taxon>
        <taxon>Salvia subgen. Calosphace</taxon>
        <taxon>core Calosphace</taxon>
    </lineage>
</organism>
<dbReference type="EMBL" id="PNBA02000020">
    <property type="protein sequence ID" value="KAG6388406.1"/>
    <property type="molecule type" value="Genomic_DNA"/>
</dbReference>
<keyword evidence="3" id="KW-1185">Reference proteome</keyword>
<proteinExistence type="predicted"/>
<evidence type="ECO:0000313" key="2">
    <source>
        <dbReference type="EMBL" id="KAG6388406.1"/>
    </source>
</evidence>
<reference evidence="2" key="1">
    <citation type="submission" date="2018-01" db="EMBL/GenBank/DDBJ databases">
        <authorList>
            <person name="Mao J.F."/>
        </authorList>
    </citation>
    <scope>NUCLEOTIDE SEQUENCE</scope>
    <source>
        <strain evidence="2">Huo1</strain>
        <tissue evidence="2">Leaf</tissue>
    </source>
</reference>
<dbReference type="Proteomes" id="UP000298416">
    <property type="component" value="Unassembled WGS sequence"/>
</dbReference>
<evidence type="ECO:0000313" key="3">
    <source>
        <dbReference type="Proteomes" id="UP000298416"/>
    </source>
</evidence>